<reference evidence="2 3" key="1">
    <citation type="journal article" date="2012" name="Microbes Environ.">
        <title>Complete genome sequence of Bradyrhizobium sp. S23321: insights into symbiosis evolution in soil oligotrophs.</title>
        <authorList>
            <person name="Okubo T."/>
            <person name="Tsukui T."/>
            <person name="Maita H."/>
            <person name="Okamoto S."/>
            <person name="Oshima K."/>
            <person name="Fujisawa T."/>
            <person name="Saito A."/>
            <person name="Futamata H."/>
            <person name="Hattori R."/>
            <person name="Shimomura Y."/>
            <person name="Haruta S."/>
            <person name="Morimoto S."/>
            <person name="Wang Y."/>
            <person name="Sakai Y."/>
            <person name="Hattori M."/>
            <person name="Aizawa S."/>
            <person name="Nagashima K.V.P."/>
            <person name="Masuda S."/>
            <person name="Hattori T."/>
            <person name="Yamashita A."/>
            <person name="Bao Z."/>
            <person name="Hayatsu M."/>
            <person name="Kajiya-Kanegae H."/>
            <person name="Yoshinaga I."/>
            <person name="Sakamoto K."/>
            <person name="Toyota K."/>
            <person name="Nakao M."/>
            <person name="Kohara M."/>
            <person name="Anda M."/>
            <person name="Niwa R."/>
            <person name="Jung-Hwan P."/>
            <person name="Sameshima-Saito R."/>
            <person name="Tokuda S."/>
            <person name="Yamamoto S."/>
            <person name="Yamamoto S."/>
            <person name="Yokoyama T."/>
            <person name="Akutsu T."/>
            <person name="Nakamura Y."/>
            <person name="Nakahira-Yanaka Y."/>
            <person name="Takada Hoshino Y."/>
            <person name="Hirakawa H."/>
            <person name="Mitsui H."/>
            <person name="Terasawa K."/>
            <person name="Itakura M."/>
            <person name="Sato S."/>
            <person name="Ikeda-Ohtsubo W."/>
            <person name="Sakakura N."/>
            <person name="Kaminuma E."/>
            <person name="Minamisawa K."/>
        </authorList>
    </citation>
    <scope>NUCLEOTIDE SEQUENCE [LARGE SCALE GENOMIC DNA]</scope>
    <source>
        <strain evidence="2 3">S23321</strain>
    </source>
</reference>
<protein>
    <recommendedName>
        <fullName evidence="1">PD-(D/E)XK endonuclease-like domain-containing protein</fullName>
    </recommendedName>
</protein>
<dbReference type="KEGG" id="brs:S23_05470"/>
<name>A0AAI8M5E6_9BRAD</name>
<feature type="domain" description="PD-(D/E)XK endonuclease-like" evidence="1">
    <location>
        <begin position="92"/>
        <end position="222"/>
    </location>
</feature>
<dbReference type="AlphaFoldDB" id="A0AAI8M5E6"/>
<dbReference type="Proteomes" id="UP000007886">
    <property type="component" value="Chromosome"/>
</dbReference>
<dbReference type="EMBL" id="AP012279">
    <property type="protein sequence ID" value="BAL73768.1"/>
    <property type="molecule type" value="Genomic_DNA"/>
</dbReference>
<gene>
    <name evidence="2" type="ORF">S23_05470</name>
</gene>
<dbReference type="InterPro" id="IPR038726">
    <property type="entry name" value="PDDEXK_AddAB-type"/>
</dbReference>
<keyword evidence="3" id="KW-1185">Reference proteome</keyword>
<dbReference type="Pfam" id="PF12705">
    <property type="entry name" value="PDDEXK_1"/>
    <property type="match status" value="1"/>
</dbReference>
<proteinExistence type="predicted"/>
<evidence type="ECO:0000313" key="2">
    <source>
        <dbReference type="EMBL" id="BAL73768.1"/>
    </source>
</evidence>
<dbReference type="Gene3D" id="3.90.320.10">
    <property type="match status" value="1"/>
</dbReference>
<dbReference type="RefSeq" id="WP_014439178.1">
    <property type="nucleotide sequence ID" value="NC_017082.1"/>
</dbReference>
<evidence type="ECO:0000259" key="1">
    <source>
        <dbReference type="Pfam" id="PF12705"/>
    </source>
</evidence>
<evidence type="ECO:0000313" key="3">
    <source>
        <dbReference type="Proteomes" id="UP000007886"/>
    </source>
</evidence>
<sequence length="740" mass="82625">MDPAELAAVPVAKDNRENRWAILGVDFEERVVQRLSQEKVVLRPPKGDKEGLREGVAAEFLRGRGNADYAAQLKLKPRLRPAWLGNNLKLRRSFADLVCRTTVRGKAHFRIIDVKATRSARAFHKMQVAFYALLLGAVINENAIVGEIDPEGEIWRIPDDGDAEGDRWQVESFAIEPYKRLVREFCANTLSEIASKPVRPGQDETFFHVYFKCEQCAYLPHCIQAVDRDRPAYLRDVSAVPGLSHEAKRTLISMGGKTVAQLAEMGAGIGRMDGAGWSLSRRAETLIARAQAMRDDKVAPGSESHTFLMPPRTDAALYLAADQDPVDDGLVTLGYLYVRGDVTRQLIKVLPTADRKAEANALVEIFSQLISDLREIDAHNASLPGGPSNPASIFSHIFVYEAAEGVGLQNAVKRHLDDPRVRHGLLDMVRLFPPDEIVPEPEFRGMQHLPATALRSVIEQLFALPVTVSYDLRQVSDALQRNGFIGNAYSPNDLFHRPFSSLLSIDVSRALREGRPGCPTIDQIESDVAARLQATHAAAEWLRSEHRRRIQAGERAMLRLNKQPFRMQATFDPLAVADLDMLRAFELLENRSGLLETMIKLAQPTRVRREAGRAIGPMRLLNVYKYARSVVIFLSAPPDALDDEIAAGAFGLILSNGEPEYVLEPRVWPQISCELLSPKPNDTTNLRRVRVFRPNFESAVFQDMMRRIGEEGWFLDRSFVDLNTAKADNFISFLAQSGAA</sequence>
<dbReference type="InterPro" id="IPR011604">
    <property type="entry name" value="PDDEXK-like_dom_sf"/>
</dbReference>
<accession>A0AAI8M5E6</accession>
<organism evidence="2 3">
    <name type="scientific">Bradyrhizobium cosmicum</name>
    <dbReference type="NCBI Taxonomy" id="1404864"/>
    <lineage>
        <taxon>Bacteria</taxon>
        <taxon>Pseudomonadati</taxon>
        <taxon>Pseudomonadota</taxon>
        <taxon>Alphaproteobacteria</taxon>
        <taxon>Hyphomicrobiales</taxon>
        <taxon>Nitrobacteraceae</taxon>
        <taxon>Bradyrhizobium</taxon>
    </lineage>
</organism>